<keyword evidence="3" id="KW-1185">Reference proteome</keyword>
<protein>
    <submittedName>
        <fullName evidence="2">Uncharacterized protein</fullName>
    </submittedName>
</protein>
<evidence type="ECO:0000313" key="2">
    <source>
        <dbReference type="EMBL" id="GAA4733528.1"/>
    </source>
</evidence>
<comment type="caution">
    <text evidence="2">The sequence shown here is derived from an EMBL/GenBank/DDBJ whole genome shotgun (WGS) entry which is preliminary data.</text>
</comment>
<evidence type="ECO:0000256" key="1">
    <source>
        <dbReference type="SAM" id="MobiDB-lite"/>
    </source>
</evidence>
<evidence type="ECO:0000313" key="3">
    <source>
        <dbReference type="Proteomes" id="UP001500556"/>
    </source>
</evidence>
<feature type="compositionally biased region" description="Polar residues" evidence="1">
    <location>
        <begin position="28"/>
        <end position="45"/>
    </location>
</feature>
<feature type="region of interest" description="Disordered" evidence="1">
    <location>
        <begin position="1"/>
        <end position="59"/>
    </location>
</feature>
<dbReference type="EMBL" id="BAABLO010000013">
    <property type="protein sequence ID" value="GAA4733528.1"/>
    <property type="molecule type" value="Genomic_DNA"/>
</dbReference>
<organism evidence="2 3">
    <name type="scientific">Pedococcus ginsenosidimutans</name>
    <dbReference type="NCBI Taxonomy" id="490570"/>
    <lineage>
        <taxon>Bacteria</taxon>
        <taxon>Bacillati</taxon>
        <taxon>Actinomycetota</taxon>
        <taxon>Actinomycetes</taxon>
        <taxon>Micrococcales</taxon>
        <taxon>Intrasporangiaceae</taxon>
        <taxon>Pedococcus</taxon>
    </lineage>
</organism>
<gene>
    <name evidence="2" type="ORF">GCM10025782_36230</name>
</gene>
<proteinExistence type="predicted"/>
<accession>A0ABP8YMK2</accession>
<dbReference type="Proteomes" id="UP001500556">
    <property type="component" value="Unassembled WGS sequence"/>
</dbReference>
<reference evidence="3" key="1">
    <citation type="journal article" date="2019" name="Int. J. Syst. Evol. Microbiol.">
        <title>The Global Catalogue of Microorganisms (GCM) 10K type strain sequencing project: providing services to taxonomists for standard genome sequencing and annotation.</title>
        <authorList>
            <consortium name="The Broad Institute Genomics Platform"/>
            <consortium name="The Broad Institute Genome Sequencing Center for Infectious Disease"/>
            <person name="Wu L."/>
            <person name="Ma J."/>
        </authorList>
    </citation>
    <scope>NUCLEOTIDE SEQUENCE [LARGE SCALE GENOMIC DNA]</scope>
    <source>
        <strain evidence="3">JCM 18961</strain>
    </source>
</reference>
<sequence>MDEMPMISTPTAAAMDSLPTRGLAPNTIPLTGTTPNGANRDTASLQLRPGGPRRRDQPS</sequence>
<name>A0ABP8YMK2_9MICO</name>